<dbReference type="CDD" id="cd03230">
    <property type="entry name" value="ABC_DR_subfamily_A"/>
    <property type="match status" value="1"/>
</dbReference>
<dbReference type="RefSeq" id="WP_115622852.1">
    <property type="nucleotide sequence ID" value="NZ_AP031439.1"/>
</dbReference>
<dbReference type="InterPro" id="IPR027417">
    <property type="entry name" value="P-loop_NTPase"/>
</dbReference>
<dbReference type="GO" id="GO:0005524">
    <property type="term" value="F:ATP binding"/>
    <property type="evidence" value="ECO:0007669"/>
    <property type="project" value="UniProtKB-KW"/>
</dbReference>
<dbReference type="PANTHER" id="PTHR43158:SF2">
    <property type="entry name" value="SKFA PEPTIDE EXPORT ATP-BINDING PROTEIN SKFE"/>
    <property type="match status" value="1"/>
</dbReference>
<evidence type="ECO:0000256" key="2">
    <source>
        <dbReference type="ARBA" id="ARBA00022840"/>
    </source>
</evidence>
<sequence>MIRAEHLSKAFGEIKAVDNIDIEIPDNSIFGLAGTNGAGKSTFLRLLSGVLKPDQGSIMIDEKPVYEQEEIKREIFFLPDSAYFIPNATGRSMADWYAVYYPKFDRKRFDELAKKLDLDTGRKIHTLSKGMKRQVSMLLGVCAGTKYLFCDETFDGLDPVMRQAAKSILAYEVTEREFTPVIASHNLRELEDICDHVGLLHKGGVLLSREVEDMKLHIHKIQCVIQNPVLEEELLRELEVIQHEKRLSLMTLIVRGEKDRIMEIVESKFPVFAEMIPLTLEEIFISETEVAGYDIKDLFY</sequence>
<dbReference type="Pfam" id="PF00005">
    <property type="entry name" value="ABC_tran"/>
    <property type="match status" value="1"/>
</dbReference>
<organism evidence="4 5">
    <name type="scientific">Blautia producta</name>
    <dbReference type="NCBI Taxonomy" id="33035"/>
    <lineage>
        <taxon>Bacteria</taxon>
        <taxon>Bacillati</taxon>
        <taxon>Bacillota</taxon>
        <taxon>Clostridia</taxon>
        <taxon>Lachnospirales</taxon>
        <taxon>Lachnospiraceae</taxon>
        <taxon>Blautia</taxon>
    </lineage>
</organism>
<dbReference type="SMART" id="SM00382">
    <property type="entry name" value="AAA"/>
    <property type="match status" value="1"/>
</dbReference>
<reference evidence="4 5" key="1">
    <citation type="submission" date="2019-01" db="EMBL/GenBank/DDBJ databases">
        <title>PMF-metabolizing Aryl O-demethylase.</title>
        <authorList>
            <person name="Kim M."/>
        </authorList>
    </citation>
    <scope>NUCLEOTIDE SEQUENCE [LARGE SCALE GENOMIC DNA]</scope>
    <source>
        <strain evidence="4 5">PMF1</strain>
    </source>
</reference>
<dbReference type="PANTHER" id="PTHR43158">
    <property type="entry name" value="SKFA PEPTIDE EXPORT ATP-BINDING PROTEIN SKFE"/>
    <property type="match status" value="1"/>
</dbReference>
<evidence type="ECO:0000313" key="4">
    <source>
        <dbReference type="EMBL" id="QBE98818.1"/>
    </source>
</evidence>
<dbReference type="Proteomes" id="UP000289794">
    <property type="component" value="Chromosome"/>
</dbReference>
<evidence type="ECO:0000259" key="3">
    <source>
        <dbReference type="PROSITE" id="PS50893"/>
    </source>
</evidence>
<dbReference type="GO" id="GO:0016887">
    <property type="term" value="F:ATP hydrolysis activity"/>
    <property type="evidence" value="ECO:0007669"/>
    <property type="project" value="InterPro"/>
</dbReference>
<proteinExistence type="predicted"/>
<dbReference type="InterPro" id="IPR003593">
    <property type="entry name" value="AAA+_ATPase"/>
</dbReference>
<name>A0A4V0Z825_9FIRM</name>
<feature type="domain" description="ABC transporter" evidence="3">
    <location>
        <begin position="2"/>
        <end position="227"/>
    </location>
</feature>
<dbReference type="EMBL" id="CP035945">
    <property type="protein sequence ID" value="QBE98818.1"/>
    <property type="molecule type" value="Genomic_DNA"/>
</dbReference>
<accession>A0A4V0Z825</accession>
<dbReference type="AlphaFoldDB" id="A0A4V0Z825"/>
<dbReference type="Gene3D" id="3.40.50.300">
    <property type="entry name" value="P-loop containing nucleotide triphosphate hydrolases"/>
    <property type="match status" value="1"/>
</dbReference>
<dbReference type="SUPFAM" id="SSF52540">
    <property type="entry name" value="P-loop containing nucleoside triphosphate hydrolases"/>
    <property type="match status" value="1"/>
</dbReference>
<keyword evidence="2 4" id="KW-0067">ATP-binding</keyword>
<dbReference type="KEGG" id="bpro:PMF13cell1_04384"/>
<keyword evidence="1" id="KW-0547">Nucleotide-binding</keyword>
<gene>
    <name evidence="4" type="primary">ytrB_1</name>
    <name evidence="4" type="ORF">PMF13cell1_04384</name>
</gene>
<protein>
    <submittedName>
        <fullName evidence="4">ABC transporter ATP-binding protein YtrB</fullName>
    </submittedName>
</protein>
<evidence type="ECO:0000313" key="5">
    <source>
        <dbReference type="Proteomes" id="UP000289794"/>
    </source>
</evidence>
<evidence type="ECO:0000256" key="1">
    <source>
        <dbReference type="ARBA" id="ARBA00022741"/>
    </source>
</evidence>
<dbReference type="PROSITE" id="PS50893">
    <property type="entry name" value="ABC_TRANSPORTER_2"/>
    <property type="match status" value="1"/>
</dbReference>
<dbReference type="InterPro" id="IPR003439">
    <property type="entry name" value="ABC_transporter-like_ATP-bd"/>
</dbReference>